<comment type="caution">
    <text evidence="3">The sequence shown here is derived from an EMBL/GenBank/DDBJ whole genome shotgun (WGS) entry which is preliminary data.</text>
</comment>
<dbReference type="Proteomes" id="UP000709466">
    <property type="component" value="Unassembled WGS sequence"/>
</dbReference>
<dbReference type="PROSITE" id="PS51257">
    <property type="entry name" value="PROKAR_LIPOPROTEIN"/>
    <property type="match status" value="1"/>
</dbReference>
<protein>
    <submittedName>
        <fullName evidence="3">D-galactarate dehydratase</fullName>
    </submittedName>
</protein>
<accession>A0ABX0VWR1</accession>
<feature type="chain" id="PRO_5045381990" evidence="2">
    <location>
        <begin position="24"/>
        <end position="166"/>
    </location>
</feature>
<keyword evidence="2" id="KW-0732">Signal</keyword>
<name>A0ABX0VWR1_9RHOB</name>
<feature type="region of interest" description="Disordered" evidence="1">
    <location>
        <begin position="29"/>
        <end position="93"/>
    </location>
</feature>
<dbReference type="RefSeq" id="WP_167637913.1">
    <property type="nucleotide sequence ID" value="NZ_JAATOP010000005.1"/>
</dbReference>
<feature type="signal peptide" evidence="2">
    <location>
        <begin position="1"/>
        <end position="23"/>
    </location>
</feature>
<sequence>MNFKPVFAATAFALTVAGCTNMAVEEPAPAPEPAPVLEPMPEPPVMTESGFPSRAPSALPGTSATPIGSYDTASNEERAAATSEPTGNAALGTTLATLGSPTETGYWVKTDLVASAQSGSVAYNGKTVNVELRPLTGSGGSQLSLSAMRELGAPLTDIVEVQVYAG</sequence>
<organism evidence="3 4">
    <name type="scientific">Marivivens donghaensis</name>
    <dbReference type="NCBI Taxonomy" id="1699413"/>
    <lineage>
        <taxon>Bacteria</taxon>
        <taxon>Pseudomonadati</taxon>
        <taxon>Pseudomonadota</taxon>
        <taxon>Alphaproteobacteria</taxon>
        <taxon>Rhodobacterales</taxon>
        <taxon>Paracoccaceae</taxon>
        <taxon>Marivivens group</taxon>
        <taxon>Marivivens</taxon>
    </lineage>
</organism>
<gene>
    <name evidence="3" type="ORF">HCZ30_08750</name>
</gene>
<keyword evidence="4" id="KW-1185">Reference proteome</keyword>
<evidence type="ECO:0000256" key="1">
    <source>
        <dbReference type="SAM" id="MobiDB-lite"/>
    </source>
</evidence>
<feature type="compositionally biased region" description="Pro residues" evidence="1">
    <location>
        <begin position="29"/>
        <end position="44"/>
    </location>
</feature>
<evidence type="ECO:0000313" key="4">
    <source>
        <dbReference type="Proteomes" id="UP000709466"/>
    </source>
</evidence>
<reference evidence="3 4" key="1">
    <citation type="submission" date="2020-03" db="EMBL/GenBank/DDBJ databases">
        <title>Bacterial isolates of synthetic phycosphere.</title>
        <authorList>
            <person name="Fu H."/>
            <person name="Moran M.A."/>
        </authorList>
    </citation>
    <scope>NUCLEOTIDE SEQUENCE [LARGE SCALE GENOMIC DNA]</scope>
    <source>
        <strain evidence="3 4">HF1</strain>
    </source>
</reference>
<proteinExistence type="predicted"/>
<dbReference type="EMBL" id="JAATOP010000005">
    <property type="protein sequence ID" value="NIY72524.1"/>
    <property type="molecule type" value="Genomic_DNA"/>
</dbReference>
<evidence type="ECO:0000313" key="3">
    <source>
        <dbReference type="EMBL" id="NIY72524.1"/>
    </source>
</evidence>
<evidence type="ECO:0000256" key="2">
    <source>
        <dbReference type="SAM" id="SignalP"/>
    </source>
</evidence>